<organism evidence="1 2">
    <name type="scientific">Oharaeibacter diazotrophicus</name>
    <dbReference type="NCBI Taxonomy" id="1920512"/>
    <lineage>
        <taxon>Bacteria</taxon>
        <taxon>Pseudomonadati</taxon>
        <taxon>Pseudomonadota</taxon>
        <taxon>Alphaproteobacteria</taxon>
        <taxon>Hyphomicrobiales</taxon>
        <taxon>Pleomorphomonadaceae</taxon>
        <taxon>Oharaeibacter</taxon>
    </lineage>
</organism>
<proteinExistence type="predicted"/>
<dbReference type="Proteomes" id="UP000294547">
    <property type="component" value="Unassembled WGS sequence"/>
</dbReference>
<dbReference type="Gene3D" id="3.30.1360.120">
    <property type="entry name" value="Probable tRNA modification gtpase trme, domain 1"/>
    <property type="match status" value="1"/>
</dbReference>
<name>A0A4R6R7L3_9HYPH</name>
<sequence>MADTAPALRPAVAPFALAAADGSIRLAALADGAVLQVVARRGRRPDAAALAALGDCGPHTVRPTGPDGWLIAGDAPLAPDEIRRRAAAIAADAVVLDVGHGWTRLVLSGPSAADLAATGTGIDLDPAAFPPGASAATLYGLVAVHLTRTGPDAFEMLVPHSYARDLADGLAAAIRRRAGGSPTK</sequence>
<dbReference type="AlphaFoldDB" id="A0A4R6R7L3"/>
<protein>
    <submittedName>
        <fullName evidence="1">N-methylglutamate dehydrogenase subunit D</fullName>
    </submittedName>
</protein>
<evidence type="ECO:0000313" key="1">
    <source>
        <dbReference type="EMBL" id="TDP81899.1"/>
    </source>
</evidence>
<accession>A0A4R6R7L3</accession>
<reference evidence="1 2" key="1">
    <citation type="submission" date="2019-03" db="EMBL/GenBank/DDBJ databases">
        <title>Genomic Encyclopedia of Type Strains, Phase IV (KMG-IV): sequencing the most valuable type-strain genomes for metagenomic binning, comparative biology and taxonomic classification.</title>
        <authorList>
            <person name="Goeker M."/>
        </authorList>
    </citation>
    <scope>NUCLEOTIDE SEQUENCE [LARGE SCALE GENOMIC DNA]</scope>
    <source>
        <strain evidence="1 2">DSM 102969</strain>
    </source>
</reference>
<gene>
    <name evidence="1" type="ORF">EDD54_4159</name>
</gene>
<comment type="caution">
    <text evidence="1">The sequence shown here is derived from an EMBL/GenBank/DDBJ whole genome shotgun (WGS) entry which is preliminary data.</text>
</comment>
<dbReference type="InterPro" id="IPR007375">
    <property type="entry name" value="SoxG"/>
</dbReference>
<dbReference type="EMBL" id="SNXY01000011">
    <property type="protein sequence ID" value="TDP81899.1"/>
    <property type="molecule type" value="Genomic_DNA"/>
</dbReference>
<evidence type="ECO:0000313" key="2">
    <source>
        <dbReference type="Proteomes" id="UP000294547"/>
    </source>
</evidence>
<dbReference type="Pfam" id="PF04268">
    <property type="entry name" value="SoxG"/>
    <property type="match status" value="1"/>
</dbReference>
<dbReference type="InterPro" id="IPR027266">
    <property type="entry name" value="TrmE/GcvT-like"/>
</dbReference>
<keyword evidence="2" id="KW-1185">Reference proteome</keyword>
<dbReference type="SUPFAM" id="SSF103025">
    <property type="entry name" value="Folate-binding domain"/>
    <property type="match status" value="1"/>
</dbReference>
<dbReference type="OrthoDB" id="8098081at2"/>
<dbReference type="RefSeq" id="WP_126540487.1">
    <property type="nucleotide sequence ID" value="NZ_BSPM01000002.1"/>
</dbReference>